<keyword evidence="2" id="KW-0472">Membrane</keyword>
<dbReference type="PROSITE" id="PS51257">
    <property type="entry name" value="PROKAR_LIPOPROTEIN"/>
    <property type="match status" value="1"/>
</dbReference>
<dbReference type="Proteomes" id="UP001210865">
    <property type="component" value="Chromosome"/>
</dbReference>
<dbReference type="RefSeq" id="WP_270077619.1">
    <property type="nucleotide sequence ID" value="NZ_CP115174.1"/>
</dbReference>
<evidence type="ECO:0000256" key="1">
    <source>
        <dbReference type="ARBA" id="ARBA00007613"/>
    </source>
</evidence>
<comment type="similarity">
    <text evidence="1 2">Belongs to the outer membrane factor (OMF) (TC 1.B.17) family.</text>
</comment>
<evidence type="ECO:0000313" key="3">
    <source>
        <dbReference type="EMBL" id="WBO22982.1"/>
    </source>
</evidence>
<dbReference type="InterPro" id="IPR003423">
    <property type="entry name" value="OMP_efflux"/>
</dbReference>
<protein>
    <submittedName>
        <fullName evidence="3">TolC family protein</fullName>
    </submittedName>
</protein>
<name>A0ABY7NP47_9SPHN</name>
<dbReference type="InterPro" id="IPR010131">
    <property type="entry name" value="MdtP/NodT-like"/>
</dbReference>
<keyword evidence="2" id="KW-0564">Palmitate</keyword>
<keyword evidence="2" id="KW-0449">Lipoprotein</keyword>
<keyword evidence="2" id="KW-0812">Transmembrane</keyword>
<dbReference type="Gene3D" id="1.20.1600.10">
    <property type="entry name" value="Outer membrane efflux proteins (OEP)"/>
    <property type="match status" value="1"/>
</dbReference>
<dbReference type="Gene3D" id="2.20.200.10">
    <property type="entry name" value="Outer membrane efflux proteins (OEP)"/>
    <property type="match status" value="1"/>
</dbReference>
<gene>
    <name evidence="3" type="ORF">PBT88_02235</name>
</gene>
<organism evidence="3 4">
    <name type="scientific">Sphingomonas abietis</name>
    <dbReference type="NCBI Taxonomy" id="3012344"/>
    <lineage>
        <taxon>Bacteria</taxon>
        <taxon>Pseudomonadati</taxon>
        <taxon>Pseudomonadota</taxon>
        <taxon>Alphaproteobacteria</taxon>
        <taxon>Sphingomonadales</taxon>
        <taxon>Sphingomonadaceae</taxon>
        <taxon>Sphingomonas</taxon>
    </lineage>
</organism>
<dbReference type="PANTHER" id="PTHR30203">
    <property type="entry name" value="OUTER MEMBRANE CATION EFFLUX PROTEIN"/>
    <property type="match status" value="1"/>
</dbReference>
<evidence type="ECO:0000313" key="4">
    <source>
        <dbReference type="Proteomes" id="UP001210865"/>
    </source>
</evidence>
<evidence type="ECO:0000256" key="2">
    <source>
        <dbReference type="RuleBase" id="RU362097"/>
    </source>
</evidence>
<keyword evidence="4" id="KW-1185">Reference proteome</keyword>
<keyword evidence="2" id="KW-1134">Transmembrane beta strand</keyword>
<dbReference type="PANTHER" id="PTHR30203:SF21">
    <property type="entry name" value="OUTER MEMBRANE COMPONENT OF MULTIDRUG EFFLUX PUMP-RELATED"/>
    <property type="match status" value="1"/>
</dbReference>
<reference evidence="3 4" key="1">
    <citation type="submission" date="2022-12" db="EMBL/GenBank/DDBJ databases">
        <title>Sphingomonas abieness sp. nov., an endophytic bacterium isolated from Abies koreana.</title>
        <authorList>
            <person name="Jiang L."/>
            <person name="Lee J."/>
        </authorList>
    </citation>
    <scope>NUCLEOTIDE SEQUENCE [LARGE SCALE GENOMIC DNA]</scope>
    <source>
        <strain evidence="4">PAMB 00755</strain>
    </source>
</reference>
<dbReference type="Pfam" id="PF02321">
    <property type="entry name" value="OEP"/>
    <property type="match status" value="2"/>
</dbReference>
<dbReference type="EMBL" id="CP115174">
    <property type="protein sequence ID" value="WBO22982.1"/>
    <property type="molecule type" value="Genomic_DNA"/>
</dbReference>
<dbReference type="NCBIfam" id="TIGR01845">
    <property type="entry name" value="outer_NodT"/>
    <property type="match status" value="1"/>
</dbReference>
<proteinExistence type="inferred from homology"/>
<accession>A0ABY7NP47</accession>
<comment type="subcellular location">
    <subcellularLocation>
        <location evidence="2">Cell membrane</location>
        <topology evidence="2">Lipid-anchor</topology>
    </subcellularLocation>
</comment>
<dbReference type="SUPFAM" id="SSF56954">
    <property type="entry name" value="Outer membrane efflux proteins (OEP)"/>
    <property type="match status" value="1"/>
</dbReference>
<sequence>MRPAFATTAIALLLAGCTAGPNYHVPDKAMVKAPSANGAFVAGQGKAFDQAPLPDHWWKLYDDPRLDGYVAEALAANTNLRAADANLHSASEVVREVQAGRTVQTQLGAAAFGARVGGYTLTVPLDLPYSGLLDATISYPLDLAGGIRRGIEAAQDNAEAVQAARDQVRVTVAAAVTRSYADVCTANVTLAATRHVLDIETTTLNSMQRLFKGGRGTSFDVTRARAAADRSAAAIPEILAGRQASLFEIAALMGRAPADYPRELEDCATPPTLHQPIPIGDGTALLRRRPDIRASERQLAAATAGIGVEMAKLYPQVSLTGTAGLANSFSSFFTGASFGGLTGPVISWAFPNRKLLHAQIAAAGDAADAASAQFDGTVIEALRQTETALSAYAREIDRDAALEKARDDAQHGTDQANRLFHYGRTDVLSVLNVQAQLAEAEATLASSRATLVDRQINLFLALGGGWEGQAATAKPEALPAQH</sequence>